<dbReference type="OMA" id="KKCPIYR"/>
<keyword evidence="3" id="KW-1185">Reference proteome</keyword>
<feature type="region of interest" description="Disordered" evidence="1">
    <location>
        <begin position="472"/>
        <end position="492"/>
    </location>
</feature>
<protein>
    <submittedName>
        <fullName evidence="4">Dynamin-type G domain-containing protein</fullName>
    </submittedName>
</protein>
<dbReference type="InterPro" id="IPR031692">
    <property type="entry name" value="EHD_N"/>
</dbReference>
<dbReference type="PANTHER" id="PTHR43681">
    <property type="entry name" value="TRANSMEMBRANE GTPASE FZO"/>
    <property type="match status" value="1"/>
</dbReference>
<dbReference type="PANTHER" id="PTHR43681:SF1">
    <property type="entry name" value="SARCALUMENIN"/>
    <property type="match status" value="1"/>
</dbReference>
<dbReference type="InterPro" id="IPR051943">
    <property type="entry name" value="TRAFAC_Dynamin-like_GTPase"/>
</dbReference>
<sequence length="909" mass="104806">MMEERSLKKQNLDLFPKKLKNGLKNTGVQSKESSRGYGHIADILLRKSDRQETLPLDDPRSEKLYDDLQTIYERKIRPLELATKFSDLKIDSITGVNPTTKNFVIVSHGPKLRVLDGRILVSSTDPNQPPPQNNFDQFGGKFLEHLYKIEMPKTLLQNLTFVDTPGFMEHKKLPERGYPFKEAIKWWARRADLILVIFDPTKLDVGSEMDALFSCLKGKESMVRIILNKADSVNERELMRVYGSLLWSLAPLFNVTEPPRVYVGSFWSRKPYPSDELGKMLLQEEKELLTDLRQTITKQLFTKISRMEMQASTVYEHSKILTEKKKDDRNIYKKFFAENSIANFKIDDLKVTQKAIQEAIFQDLPLLKKKLSKIITLDEDDLDVESSKILESPKEDDLKEEGSFSELFEHNLGRGYQNPEEIPNEVRRMIKKNKRCVIYRKSCQVPKINVGKLAEQIISVVAQKREIEPIDQNSGSKCPPYRKNCEPSSQEPVKEKVSPKIEVCPPYKKGCGVEIPKAKKVERLPETTTVVGEAPKSKCPLYRKRCDLDKVENLLIDEISKCPKYRKSCAEIYIEDGSEKSKLQDSSFDAKLKEQKSEENLRKQKSEALDKLKLGDKSKKHKSDEKFEKEKLEKPISGEKSGESGEKLTISKPEEESKESTSEEDQPSRRILDSDEDSKEGVFVEDVEDKEHRKSSKDHQQTSSKDRKKPTRLLTEEIKEEQKQRKCPPYRKSCDPTTISLQTGEIFTSWTKLLSKLIFGKPSTRARKCILKSCQEPKLRTNEQWKVEKNTEKLLQYTTQEKPAQKKCPIYRKSCESIPKIATFDESSSKKSVVKQNDEDQATSTEGMIKKCPIYRKSCAKYEKHSDYRTEKSQIEGRAGDDENFIYVLDKKTGKTTKYCKKKSTKSKK</sequence>
<evidence type="ECO:0000259" key="2">
    <source>
        <dbReference type="PROSITE" id="PS51718"/>
    </source>
</evidence>
<dbReference type="AlphaFoldDB" id="A0A915KMB1"/>
<dbReference type="WBParaSite" id="nRc.2.0.1.t39579-RA">
    <property type="protein sequence ID" value="nRc.2.0.1.t39579-RA"/>
    <property type="gene ID" value="nRc.2.0.1.g39579"/>
</dbReference>
<feature type="compositionally biased region" description="Basic and acidic residues" evidence="1">
    <location>
        <begin position="591"/>
        <end position="646"/>
    </location>
</feature>
<evidence type="ECO:0000313" key="4">
    <source>
        <dbReference type="WBParaSite" id="nRc.2.0.1.t39579-RA"/>
    </source>
</evidence>
<organism evidence="3 4">
    <name type="scientific">Romanomermis culicivorax</name>
    <name type="common">Nematode worm</name>
    <dbReference type="NCBI Taxonomy" id="13658"/>
    <lineage>
        <taxon>Eukaryota</taxon>
        <taxon>Metazoa</taxon>
        <taxon>Ecdysozoa</taxon>
        <taxon>Nematoda</taxon>
        <taxon>Enoplea</taxon>
        <taxon>Dorylaimia</taxon>
        <taxon>Mermithida</taxon>
        <taxon>Mermithoidea</taxon>
        <taxon>Mermithidae</taxon>
        <taxon>Romanomermis</taxon>
    </lineage>
</organism>
<evidence type="ECO:0000313" key="3">
    <source>
        <dbReference type="Proteomes" id="UP000887565"/>
    </source>
</evidence>
<feature type="compositionally biased region" description="Basic and acidic residues" evidence="1">
    <location>
        <begin position="689"/>
        <end position="700"/>
    </location>
</feature>
<dbReference type="PROSITE" id="PS51718">
    <property type="entry name" value="G_DYNAMIN_2"/>
    <property type="match status" value="1"/>
</dbReference>
<accession>A0A915KMB1</accession>
<feature type="compositionally biased region" description="Basic and acidic residues" evidence="1">
    <location>
        <begin position="652"/>
        <end position="673"/>
    </location>
</feature>
<feature type="domain" description="Dynamin-type G" evidence="2">
    <location>
        <begin position="155"/>
        <end position="297"/>
    </location>
</feature>
<evidence type="ECO:0000256" key="1">
    <source>
        <dbReference type="SAM" id="MobiDB-lite"/>
    </source>
</evidence>
<dbReference type="Proteomes" id="UP000887565">
    <property type="component" value="Unplaced"/>
</dbReference>
<feature type="region of interest" description="Disordered" evidence="1">
    <location>
        <begin position="591"/>
        <end position="734"/>
    </location>
</feature>
<reference evidence="4" key="1">
    <citation type="submission" date="2022-11" db="UniProtKB">
        <authorList>
            <consortium name="WormBaseParasite"/>
        </authorList>
    </citation>
    <scope>IDENTIFICATION</scope>
</reference>
<feature type="compositionally biased region" description="Acidic residues" evidence="1">
    <location>
        <begin position="674"/>
        <end position="688"/>
    </location>
</feature>
<feature type="compositionally biased region" description="Basic and acidic residues" evidence="1">
    <location>
        <begin position="714"/>
        <end position="724"/>
    </location>
</feature>
<dbReference type="Pfam" id="PF16880">
    <property type="entry name" value="EHD_N"/>
    <property type="match status" value="1"/>
</dbReference>
<dbReference type="Gene3D" id="3.40.50.300">
    <property type="entry name" value="P-loop containing nucleotide triphosphate hydrolases"/>
    <property type="match status" value="1"/>
</dbReference>
<dbReference type="InterPro" id="IPR030381">
    <property type="entry name" value="G_DYNAMIN_dom"/>
</dbReference>
<dbReference type="InterPro" id="IPR027417">
    <property type="entry name" value="P-loop_NTPase"/>
</dbReference>
<dbReference type="GO" id="GO:0005525">
    <property type="term" value="F:GTP binding"/>
    <property type="evidence" value="ECO:0007669"/>
    <property type="project" value="InterPro"/>
</dbReference>
<dbReference type="SUPFAM" id="SSF52540">
    <property type="entry name" value="P-loop containing nucleoside triphosphate hydrolases"/>
    <property type="match status" value="1"/>
</dbReference>
<proteinExistence type="predicted"/>
<name>A0A915KMB1_ROMCU</name>